<dbReference type="PIRSF" id="PIRSF000538">
    <property type="entry name" value="GlpK"/>
    <property type="match status" value="1"/>
</dbReference>
<dbReference type="RefSeq" id="WP_163044389.1">
    <property type="nucleotide sequence ID" value="NZ_JAAAMJ010000009.1"/>
</dbReference>
<name>A0A6L9MIF5_9HYPH</name>
<dbReference type="GO" id="GO:0019321">
    <property type="term" value="P:pentose metabolic process"/>
    <property type="evidence" value="ECO:0007669"/>
    <property type="project" value="TreeGrafter"/>
</dbReference>
<dbReference type="PANTHER" id="PTHR43435:SF4">
    <property type="entry name" value="FGGY CARBOHYDRATE KINASE DOMAIN-CONTAINING PROTEIN"/>
    <property type="match status" value="1"/>
</dbReference>
<dbReference type="InterPro" id="IPR043129">
    <property type="entry name" value="ATPase_NBD"/>
</dbReference>
<dbReference type="Gene3D" id="3.30.420.40">
    <property type="match status" value="1"/>
</dbReference>
<dbReference type="EMBL" id="JAAAMJ010000009">
    <property type="protein sequence ID" value="NDV87644.1"/>
    <property type="molecule type" value="Genomic_DNA"/>
</dbReference>
<protein>
    <submittedName>
        <fullName evidence="6">Ribulokinase</fullName>
    </submittedName>
</protein>
<reference evidence="6 7" key="1">
    <citation type="submission" date="2020-01" db="EMBL/GenBank/DDBJ databases">
        <title>Genomes of bacteria type strains.</title>
        <authorList>
            <person name="Chen J."/>
            <person name="Zhu S."/>
            <person name="Chen J."/>
        </authorList>
    </citation>
    <scope>NUCLEOTIDE SEQUENCE [LARGE SCALE GENOMIC DNA]</scope>
    <source>
        <strain evidence="6 7">KCTC 52919</strain>
    </source>
</reference>
<dbReference type="SUPFAM" id="SSF53067">
    <property type="entry name" value="Actin-like ATPase domain"/>
    <property type="match status" value="2"/>
</dbReference>
<organism evidence="6 7">
    <name type="scientific">Aurantimonas aggregata</name>
    <dbReference type="NCBI Taxonomy" id="2047720"/>
    <lineage>
        <taxon>Bacteria</taxon>
        <taxon>Pseudomonadati</taxon>
        <taxon>Pseudomonadota</taxon>
        <taxon>Alphaproteobacteria</taxon>
        <taxon>Hyphomicrobiales</taxon>
        <taxon>Aurantimonadaceae</taxon>
        <taxon>Aurantimonas</taxon>
    </lineage>
</organism>
<feature type="domain" description="Carbohydrate kinase FGGY N-terminal" evidence="4">
    <location>
        <begin position="5"/>
        <end position="262"/>
    </location>
</feature>
<evidence type="ECO:0000256" key="1">
    <source>
        <dbReference type="ARBA" id="ARBA00009156"/>
    </source>
</evidence>
<comment type="similarity">
    <text evidence="1">Belongs to the FGGY kinase family.</text>
</comment>
<dbReference type="InterPro" id="IPR006003">
    <property type="entry name" value="FGGY_RbtK-like"/>
</dbReference>
<evidence type="ECO:0000259" key="5">
    <source>
        <dbReference type="Pfam" id="PF02782"/>
    </source>
</evidence>
<dbReference type="NCBIfam" id="TIGR01315">
    <property type="entry name" value="5C_CHO_kinase"/>
    <property type="match status" value="1"/>
</dbReference>
<dbReference type="Pfam" id="PF00370">
    <property type="entry name" value="FGGY_N"/>
    <property type="match status" value="1"/>
</dbReference>
<dbReference type="InterPro" id="IPR018484">
    <property type="entry name" value="FGGY_N"/>
</dbReference>
<dbReference type="FunFam" id="3.30.420.40:FF:000101">
    <property type="entry name" value="FGGY carbohydrate kinase domain-containing protein"/>
    <property type="match status" value="1"/>
</dbReference>
<dbReference type="GO" id="GO:0019150">
    <property type="term" value="F:D-ribulokinase activity"/>
    <property type="evidence" value="ECO:0007669"/>
    <property type="project" value="TreeGrafter"/>
</dbReference>
<evidence type="ECO:0000259" key="4">
    <source>
        <dbReference type="Pfam" id="PF00370"/>
    </source>
</evidence>
<comment type="caution">
    <text evidence="6">The sequence shown here is derived from an EMBL/GenBank/DDBJ whole genome shotgun (WGS) entry which is preliminary data.</text>
</comment>
<feature type="domain" description="Carbohydrate kinase FGGY C-terminal" evidence="5">
    <location>
        <begin position="280"/>
        <end position="489"/>
    </location>
</feature>
<keyword evidence="7" id="KW-1185">Reference proteome</keyword>
<accession>A0A6L9MIF5</accession>
<proteinExistence type="inferred from homology"/>
<sequence length="548" mass="57611">MGEAFIGVDVGTGSARAGVFDRKGQLLGTAKRDIRLWRDDHGLVEQSSADIWTAVVASVREAMEKADIDPASVRGLGFDATCSLVVVGADGKGLPVGPTEDPERDIIVWMDHRALDQTRRINETRHPVLRYVGGVISPEMETPKLLWLKENRPTIFARAAHFFDLADYLSWRATGSLARSVCTLACKWTYLAHEGRWDPDYFRTVGLEELAEEDFVRIGAEVVDIATPLGDGLSPAAAADFGLPVGTPVGAPVIDAHSGGIGTLGGRRPDGSAAEPSAELALIMGTSSCAMAVTRDIAYVDGVWGPYKDSLLPGYWLLEGGQSAYGAALDYLVALHPAFAAAKATAASEGRSVLDHLERRAIETAGSIEASARLAGTLNIVPEFLGNRSPEADPNATAVIAGLGLETSEASLVRLFVAGLCGLSYGTGQIVEAMRDKGVGLGTIVVSGGAARSPLLRRILADATGLKVALPQTAEPVLLGGAIIGAVAAGAFPDIAHAAAQMCRVGDEIAPNPDLAAFHARKRRAYEILQRAEREIRALDAVEVGLAG</sequence>
<dbReference type="Gene3D" id="1.20.58.2240">
    <property type="match status" value="1"/>
</dbReference>
<dbReference type="GO" id="GO:0005737">
    <property type="term" value="C:cytoplasm"/>
    <property type="evidence" value="ECO:0007669"/>
    <property type="project" value="TreeGrafter"/>
</dbReference>
<dbReference type="CDD" id="cd07782">
    <property type="entry name" value="ASKHA_NBD_FGGY_D-RBK"/>
    <property type="match status" value="1"/>
</dbReference>
<dbReference type="Pfam" id="PF02782">
    <property type="entry name" value="FGGY_C"/>
    <property type="match status" value="1"/>
</dbReference>
<dbReference type="PANTHER" id="PTHR43435">
    <property type="entry name" value="RIBULOKINASE"/>
    <property type="match status" value="1"/>
</dbReference>
<keyword evidence="2" id="KW-0808">Transferase</keyword>
<evidence type="ECO:0000313" key="6">
    <source>
        <dbReference type="EMBL" id="NDV87644.1"/>
    </source>
</evidence>
<dbReference type="Proteomes" id="UP000476332">
    <property type="component" value="Unassembled WGS sequence"/>
</dbReference>
<dbReference type="InterPro" id="IPR000577">
    <property type="entry name" value="Carb_kinase_FGGY"/>
</dbReference>
<dbReference type="AlphaFoldDB" id="A0A6L9MIF5"/>
<keyword evidence="3 6" id="KW-0418">Kinase</keyword>
<gene>
    <name evidence="6" type="ORF">GTW51_13130</name>
</gene>
<dbReference type="InterPro" id="IPR018485">
    <property type="entry name" value="FGGY_C"/>
</dbReference>
<evidence type="ECO:0000256" key="2">
    <source>
        <dbReference type="ARBA" id="ARBA00022679"/>
    </source>
</evidence>
<evidence type="ECO:0000313" key="7">
    <source>
        <dbReference type="Proteomes" id="UP000476332"/>
    </source>
</evidence>
<evidence type="ECO:0000256" key="3">
    <source>
        <dbReference type="ARBA" id="ARBA00022777"/>
    </source>
</evidence>